<dbReference type="EMBL" id="JAFHDT010000024">
    <property type="protein sequence ID" value="KAI7791872.1"/>
    <property type="molecule type" value="Genomic_DNA"/>
</dbReference>
<evidence type="ECO:0000313" key="2">
    <source>
        <dbReference type="EMBL" id="KAI7791872.1"/>
    </source>
</evidence>
<gene>
    <name evidence="2" type="ORF">IRJ41_012263</name>
</gene>
<dbReference type="Proteomes" id="UP001059041">
    <property type="component" value="Linkage Group LG24"/>
</dbReference>
<evidence type="ECO:0000256" key="1">
    <source>
        <dbReference type="SAM" id="MobiDB-lite"/>
    </source>
</evidence>
<comment type="caution">
    <text evidence="2">The sequence shown here is derived from an EMBL/GenBank/DDBJ whole genome shotgun (WGS) entry which is preliminary data.</text>
</comment>
<evidence type="ECO:0000313" key="3">
    <source>
        <dbReference type="Proteomes" id="UP001059041"/>
    </source>
</evidence>
<dbReference type="AlphaFoldDB" id="A0A9W7T948"/>
<sequence length="150" mass="16720">MLQVSGLMDYWVSFAGGTSIPGECGNISKRDRAREKEICAKRVGEMEAATGSQNIPFPGSHLLTGSGGPFRKNKETENEEEWRLSRHEPRQQEELTSILSAHKNIHSGVCNFQQVDPRGVIYSLLRVYRGESAERAAVSEARSGDKREEL</sequence>
<feature type="region of interest" description="Disordered" evidence="1">
    <location>
        <begin position="50"/>
        <end position="90"/>
    </location>
</feature>
<protein>
    <submittedName>
        <fullName evidence="2">Uncharacterized protein</fullName>
    </submittedName>
</protein>
<organism evidence="2 3">
    <name type="scientific">Triplophysa rosa</name>
    <name type="common">Cave loach</name>
    <dbReference type="NCBI Taxonomy" id="992332"/>
    <lineage>
        <taxon>Eukaryota</taxon>
        <taxon>Metazoa</taxon>
        <taxon>Chordata</taxon>
        <taxon>Craniata</taxon>
        <taxon>Vertebrata</taxon>
        <taxon>Euteleostomi</taxon>
        <taxon>Actinopterygii</taxon>
        <taxon>Neopterygii</taxon>
        <taxon>Teleostei</taxon>
        <taxon>Ostariophysi</taxon>
        <taxon>Cypriniformes</taxon>
        <taxon>Nemacheilidae</taxon>
        <taxon>Triplophysa</taxon>
    </lineage>
</organism>
<feature type="compositionally biased region" description="Basic and acidic residues" evidence="1">
    <location>
        <begin position="72"/>
        <end position="90"/>
    </location>
</feature>
<keyword evidence="3" id="KW-1185">Reference proteome</keyword>
<proteinExistence type="predicted"/>
<name>A0A9W7T948_TRIRA</name>
<reference evidence="2" key="1">
    <citation type="submission" date="2021-02" db="EMBL/GenBank/DDBJ databases">
        <title>Comparative genomics reveals that relaxation of natural selection precedes convergent phenotypic evolution of cavefish.</title>
        <authorList>
            <person name="Peng Z."/>
        </authorList>
    </citation>
    <scope>NUCLEOTIDE SEQUENCE</scope>
    <source>
        <tissue evidence="2">Muscle</tissue>
    </source>
</reference>
<accession>A0A9W7T948</accession>